<dbReference type="SUPFAM" id="SSF50891">
    <property type="entry name" value="Cyclophilin-like"/>
    <property type="match status" value="1"/>
</dbReference>
<feature type="signal peptide" evidence="2">
    <location>
        <begin position="1"/>
        <end position="26"/>
    </location>
</feature>
<evidence type="ECO:0000256" key="1">
    <source>
        <dbReference type="SAM" id="MobiDB-lite"/>
    </source>
</evidence>
<feature type="compositionally biased region" description="Polar residues" evidence="1">
    <location>
        <begin position="27"/>
        <end position="36"/>
    </location>
</feature>
<feature type="domain" description="Cyclophilin-like" evidence="3">
    <location>
        <begin position="56"/>
        <end position="160"/>
    </location>
</feature>
<name>A0ABS3LFX6_9ENTE</name>
<feature type="chain" id="PRO_5046385437" description="Cyclophilin-like domain-containing protein" evidence="2">
    <location>
        <begin position="27"/>
        <end position="164"/>
    </location>
</feature>
<organism evidence="4 5">
    <name type="scientific">Candidatus Enterococcus moelleringii</name>
    <dbReference type="NCBI Taxonomy" id="2815325"/>
    <lineage>
        <taxon>Bacteria</taxon>
        <taxon>Bacillati</taxon>
        <taxon>Bacillota</taxon>
        <taxon>Bacilli</taxon>
        <taxon>Lactobacillales</taxon>
        <taxon>Enterococcaceae</taxon>
        <taxon>Enterococcus</taxon>
    </lineage>
</organism>
<dbReference type="InterPro" id="IPR029000">
    <property type="entry name" value="Cyclophilin-like_dom_sf"/>
</dbReference>
<dbReference type="Pfam" id="PF18050">
    <property type="entry name" value="Cyclophil_like2"/>
    <property type="match status" value="1"/>
</dbReference>
<accession>A0ABS3LFX6</accession>
<keyword evidence="2" id="KW-0732">Signal</keyword>
<evidence type="ECO:0000259" key="3">
    <source>
        <dbReference type="Pfam" id="PF18050"/>
    </source>
</evidence>
<evidence type="ECO:0000313" key="5">
    <source>
        <dbReference type="Proteomes" id="UP000664601"/>
    </source>
</evidence>
<evidence type="ECO:0000256" key="2">
    <source>
        <dbReference type="SAM" id="SignalP"/>
    </source>
</evidence>
<dbReference type="PROSITE" id="PS51257">
    <property type="entry name" value="PROKAR_LIPOPROTEIN"/>
    <property type="match status" value="1"/>
</dbReference>
<proteinExistence type="predicted"/>
<dbReference type="RefSeq" id="WP_207675525.1">
    <property type="nucleotide sequence ID" value="NZ_JAFREM010000033.1"/>
</dbReference>
<feature type="region of interest" description="Disordered" evidence="1">
    <location>
        <begin position="25"/>
        <end position="49"/>
    </location>
</feature>
<comment type="caution">
    <text evidence="4">The sequence shown here is derived from an EMBL/GenBank/DDBJ whole genome shotgun (WGS) entry which is preliminary data.</text>
</comment>
<protein>
    <recommendedName>
        <fullName evidence="3">Cyclophilin-like domain-containing protein</fullName>
    </recommendedName>
</protein>
<gene>
    <name evidence="4" type="ORF">JZO70_20330</name>
</gene>
<evidence type="ECO:0000313" key="4">
    <source>
        <dbReference type="EMBL" id="MBO1308533.1"/>
    </source>
</evidence>
<dbReference type="InterPro" id="IPR041183">
    <property type="entry name" value="Cyclophilin-like"/>
</dbReference>
<reference evidence="4 5" key="1">
    <citation type="submission" date="2021-03" db="EMBL/GenBank/DDBJ databases">
        <title>Enterococcal diversity collection.</title>
        <authorList>
            <person name="Gilmore M.S."/>
            <person name="Schwartzman J."/>
            <person name="Van Tyne D."/>
            <person name="Martin M."/>
            <person name="Earl A.M."/>
            <person name="Manson A.L."/>
            <person name="Straub T."/>
            <person name="Salamzade R."/>
            <person name="Saavedra J."/>
            <person name="Lebreton F."/>
            <person name="Prichula J."/>
            <person name="Schaufler K."/>
            <person name="Gaca A."/>
            <person name="Sgardioli B."/>
            <person name="Wagenaar J."/>
            <person name="Strong T."/>
        </authorList>
    </citation>
    <scope>NUCLEOTIDE SEQUENCE [LARGE SCALE GENOMIC DNA]</scope>
    <source>
        <strain evidence="4 5">669A</strain>
    </source>
</reference>
<sequence length="164" mass="17880">MNKLLTALSLLLAIVFLVGCGSEETASENPSVASTENQKEETTMESTTQARQIRIQSGADAMIFQLNDSTAANELYEQLPLTVELEEFGSNEKIFYPPEKLNTANTPKAANKIGCLAYYEPWGDVVIFYDSFSANGSLYELGEVVAGEEFLDAFSGNVTIEAVE</sequence>
<keyword evidence="5" id="KW-1185">Reference proteome</keyword>
<dbReference type="Proteomes" id="UP000664601">
    <property type="component" value="Unassembled WGS sequence"/>
</dbReference>
<dbReference type="EMBL" id="JAFREM010000033">
    <property type="protein sequence ID" value="MBO1308533.1"/>
    <property type="molecule type" value="Genomic_DNA"/>
</dbReference>
<dbReference type="Gene3D" id="2.40.100.20">
    <property type="match status" value="1"/>
</dbReference>